<feature type="transmembrane region" description="Helical" evidence="20">
    <location>
        <begin position="436"/>
        <end position="460"/>
    </location>
</feature>
<feature type="domain" description="G-protein coupled receptors family 3 profile" evidence="21">
    <location>
        <begin position="508"/>
        <end position="700"/>
    </location>
</feature>
<dbReference type="PROSITE" id="PS50259">
    <property type="entry name" value="G_PROTEIN_RECEP_F3_4"/>
    <property type="match status" value="1"/>
</dbReference>
<feature type="transmembrane region" description="Helical" evidence="20">
    <location>
        <begin position="548"/>
        <end position="570"/>
    </location>
</feature>
<keyword evidence="6 20" id="KW-1133">Transmembrane helix</keyword>
<feature type="transmembrane region" description="Helical" evidence="20">
    <location>
        <begin position="671"/>
        <end position="693"/>
    </location>
</feature>
<evidence type="ECO:0000256" key="4">
    <source>
        <dbReference type="ARBA" id="ARBA00022692"/>
    </source>
</evidence>
<reference evidence="23" key="1">
    <citation type="submission" date="2025-08" db="UniProtKB">
        <authorList>
            <consortium name="RefSeq"/>
        </authorList>
    </citation>
    <scope>IDENTIFICATION</scope>
</reference>
<feature type="coiled-coil region" evidence="19">
    <location>
        <begin position="717"/>
        <end position="748"/>
    </location>
</feature>
<dbReference type="FunFam" id="3.40.50.2300:FF:000063">
    <property type="entry name" value="Gamma-aminobutyric acid type B receptor subunit"/>
    <property type="match status" value="1"/>
</dbReference>
<sequence length="845" mass="92657">MGLEPAQGRHPLPMLWLMPGSSRLGGENLTADVAPAVRLALQDLKKQPPPLGNYEIQLQRLDSQCDPAKALKALFDAMWAGPKYLLLFGGVCPPVTALIARALPALGLVQVSFAASAPGLSNRKLYRNLFSTVPSDRALNQAAVKLLQRYKWTRVGVVTQEGPRLSEMKKDLIRQLLRAGVHVAVTESFSGDVCGRLKKLKDEDVRIIIAQLEDESVSEVFCCAYRLNLFGARYQWIVAGGGAAGWRLGWKFSGCTANSLLVAADGSIRLQVRELGNANTPGVSGRTPQDYQDSYLRQLIQEGSEVSSLHSFAYDAVWVVAKALSQAMEAAKQREKYSPRRNVTVSEEEVARMLLEAVRSTRFEGVTGPVFFRNGERMASIELLQFQVSSGVLVGEFNTSTQQLRLMHHLLKFKGPGPATDQPAVLLQHRHISLRLYIGISSAAGVTIIIALIVLFFVIVNHKRRRLGSGGASQDELLLLGVLLSSSSVLFSGLDEASLSDWMFGVLCSVHLWTLAVGHTVGFAALFTKAWRVYSASSINQKQSRAPSAGCVLFWLFLVDTLVLTSWQILDPLRWVVLQHNTEGDAAEEDVIIRPYSERCSSVNMELWLTVVYGYKAPLLLLGCFLALNIWTAEVGEPAGSGKHLALSTFALTAFSVSGVSGSLLMSHNPPVQFCVSSSLILCCNLFILSGWFGPKIVFVCWSGGLQRASGLQGDAAQEDEDQLSRLNQQLRSESAQLDVEIEMIRMELSETSGRFQRLMRDKHAEIGSVTHEAQICAKNRSSESEASTLKDINSPEHMRRRLSVQLPILHHSYLPAIGGVSSSSSSLFGSQEVFVDQHNNSLHT</sequence>
<keyword evidence="5" id="KW-0732">Signal</keyword>
<dbReference type="CDD" id="cd06366">
    <property type="entry name" value="PBP1_GABAb_receptor"/>
    <property type="match status" value="1"/>
</dbReference>
<keyword evidence="12" id="KW-0675">Receptor</keyword>
<keyword evidence="22" id="KW-1185">Reference proteome</keyword>
<dbReference type="RefSeq" id="XP_005744249.1">
    <property type="nucleotide sequence ID" value="XM_005744192.1"/>
</dbReference>
<feature type="transmembrane region" description="Helical" evidence="20">
    <location>
        <begin position="503"/>
        <end position="527"/>
    </location>
</feature>
<evidence type="ECO:0000256" key="9">
    <source>
        <dbReference type="ARBA" id="ARBA00023054"/>
    </source>
</evidence>
<dbReference type="GO" id="GO:0004965">
    <property type="term" value="F:G protein-coupled GABA receptor activity"/>
    <property type="evidence" value="ECO:0007669"/>
    <property type="project" value="InterPro"/>
</dbReference>
<keyword evidence="10 20" id="KW-0472">Membrane</keyword>
<evidence type="ECO:0000256" key="10">
    <source>
        <dbReference type="ARBA" id="ARBA00023136"/>
    </source>
</evidence>
<evidence type="ECO:0000256" key="1">
    <source>
        <dbReference type="ARBA" id="ARBA00008991"/>
    </source>
</evidence>
<dbReference type="SUPFAM" id="SSF53822">
    <property type="entry name" value="Periplasmic binding protein-like I"/>
    <property type="match status" value="1"/>
</dbReference>
<evidence type="ECO:0000313" key="22">
    <source>
        <dbReference type="Proteomes" id="UP000695023"/>
    </source>
</evidence>
<evidence type="ECO:0000256" key="11">
    <source>
        <dbReference type="ARBA" id="ARBA00023157"/>
    </source>
</evidence>
<dbReference type="GO" id="GO:0045211">
    <property type="term" value="C:postsynaptic membrane"/>
    <property type="evidence" value="ECO:0007669"/>
    <property type="project" value="UniProtKB-SubCell"/>
</dbReference>
<evidence type="ECO:0000256" key="15">
    <source>
        <dbReference type="ARBA" id="ARBA00023257"/>
    </source>
</evidence>
<dbReference type="InterPro" id="IPR028082">
    <property type="entry name" value="Peripla_BP_I"/>
</dbReference>
<dbReference type="Gene3D" id="3.40.50.2300">
    <property type="match status" value="2"/>
</dbReference>
<evidence type="ECO:0000256" key="17">
    <source>
        <dbReference type="ARBA" id="ARBA00073785"/>
    </source>
</evidence>
<comment type="subcellular location">
    <subcellularLocation>
        <location evidence="16">Postsynaptic cell membrane</location>
        <topology evidence="16">Multi-pass membrane protein</topology>
    </subcellularLocation>
</comment>
<evidence type="ECO:0000256" key="3">
    <source>
        <dbReference type="ARBA" id="ARBA00022553"/>
    </source>
</evidence>
<accession>A0A9Y3RQS3</accession>
<organism evidence="22 23">
    <name type="scientific">Pundamilia nyererei</name>
    <dbReference type="NCBI Taxonomy" id="303518"/>
    <lineage>
        <taxon>Eukaryota</taxon>
        <taxon>Metazoa</taxon>
        <taxon>Chordata</taxon>
        <taxon>Craniata</taxon>
        <taxon>Vertebrata</taxon>
        <taxon>Euteleostomi</taxon>
        <taxon>Actinopterygii</taxon>
        <taxon>Neopterygii</taxon>
        <taxon>Teleostei</taxon>
        <taxon>Neoteleostei</taxon>
        <taxon>Acanthomorphata</taxon>
        <taxon>Ovalentaria</taxon>
        <taxon>Cichlomorphae</taxon>
        <taxon>Cichliformes</taxon>
        <taxon>Cichlidae</taxon>
        <taxon>African cichlids</taxon>
        <taxon>Pseudocrenilabrinae</taxon>
        <taxon>Haplochromini</taxon>
        <taxon>Pundamilia</taxon>
    </lineage>
</organism>
<evidence type="ECO:0000256" key="18">
    <source>
        <dbReference type="ARBA" id="ARBA00083903"/>
    </source>
</evidence>
<evidence type="ECO:0000256" key="7">
    <source>
        <dbReference type="ARBA" id="ARBA00023018"/>
    </source>
</evidence>
<evidence type="ECO:0000256" key="20">
    <source>
        <dbReference type="SAM" id="Phobius"/>
    </source>
</evidence>
<dbReference type="GeneID" id="102210166"/>
<keyword evidence="15" id="KW-0628">Postsynaptic cell membrane</keyword>
<dbReference type="InterPro" id="IPR017978">
    <property type="entry name" value="GPCR_3_C"/>
</dbReference>
<dbReference type="Pfam" id="PF01094">
    <property type="entry name" value="ANF_receptor"/>
    <property type="match status" value="1"/>
</dbReference>
<keyword evidence="14" id="KW-0807">Transducer</keyword>
<evidence type="ECO:0000256" key="16">
    <source>
        <dbReference type="ARBA" id="ARBA00034104"/>
    </source>
</evidence>
<keyword evidence="7" id="KW-0770">Synapse</keyword>
<keyword evidence="13" id="KW-0325">Glycoprotein</keyword>
<name>A0A9Y3RQS3_9CICH</name>
<keyword evidence="2" id="KW-1003">Cell membrane</keyword>
<evidence type="ECO:0000313" key="23">
    <source>
        <dbReference type="RefSeq" id="XP_005744249.1"/>
    </source>
</evidence>
<feature type="transmembrane region" description="Helical" evidence="20">
    <location>
        <begin position="613"/>
        <end position="633"/>
    </location>
</feature>
<feature type="transmembrane region" description="Helical" evidence="20">
    <location>
        <begin position="472"/>
        <end position="491"/>
    </location>
</feature>
<evidence type="ECO:0000256" key="14">
    <source>
        <dbReference type="ARBA" id="ARBA00023224"/>
    </source>
</evidence>
<dbReference type="FunFam" id="3.40.50.2300:FF:000072">
    <property type="entry name" value="Gamma-aminobutyric acid type B receptor subunit 2"/>
    <property type="match status" value="1"/>
</dbReference>
<keyword evidence="8" id="KW-0297">G-protein coupled receptor</keyword>
<dbReference type="AlphaFoldDB" id="A0A9Y3RQS3"/>
<dbReference type="GO" id="GO:0038039">
    <property type="term" value="C:G protein-coupled receptor heterodimeric complex"/>
    <property type="evidence" value="ECO:0007669"/>
    <property type="project" value="TreeGrafter"/>
</dbReference>
<keyword evidence="11" id="KW-1015">Disulfide bond</keyword>
<evidence type="ECO:0000256" key="6">
    <source>
        <dbReference type="ARBA" id="ARBA00022989"/>
    </source>
</evidence>
<evidence type="ECO:0000256" key="19">
    <source>
        <dbReference type="SAM" id="Coils"/>
    </source>
</evidence>
<dbReference type="PANTHER" id="PTHR10519:SF74">
    <property type="entry name" value="GAMMA-AMINOBUTYRIC ACID TYPE B RECEPTOR SUBUNIT 2"/>
    <property type="match status" value="1"/>
</dbReference>
<dbReference type="PRINTS" id="PR01176">
    <property type="entry name" value="GABABRECEPTR"/>
</dbReference>
<feature type="transmembrane region" description="Helical" evidence="20">
    <location>
        <begin position="645"/>
        <end position="665"/>
    </location>
</feature>
<keyword evidence="3" id="KW-0597">Phosphoprotein</keyword>
<evidence type="ECO:0000256" key="12">
    <source>
        <dbReference type="ARBA" id="ARBA00023170"/>
    </source>
</evidence>
<dbReference type="Pfam" id="PF00003">
    <property type="entry name" value="7tm_3"/>
    <property type="match status" value="1"/>
</dbReference>
<dbReference type="PRINTS" id="PR01177">
    <property type="entry name" value="GABAB1RECPTR"/>
</dbReference>
<dbReference type="PANTHER" id="PTHR10519">
    <property type="entry name" value="GABA-B RECEPTOR"/>
    <property type="match status" value="1"/>
</dbReference>
<gene>
    <name evidence="23" type="primary">LOC102210166</name>
</gene>
<protein>
    <recommendedName>
        <fullName evidence="17">Gamma-aminobutyric acid type B receptor subunit 2</fullName>
    </recommendedName>
    <alternativeName>
        <fullName evidence="18">G-protein coupled receptor 51</fullName>
    </alternativeName>
</protein>
<keyword evidence="9 19" id="KW-0175">Coiled coil</keyword>
<dbReference type="Proteomes" id="UP000695023">
    <property type="component" value="Unplaced"/>
</dbReference>
<proteinExistence type="inferred from homology"/>
<dbReference type="InterPro" id="IPR001828">
    <property type="entry name" value="ANF_lig-bd_rcpt"/>
</dbReference>
<evidence type="ECO:0000256" key="13">
    <source>
        <dbReference type="ARBA" id="ARBA00023180"/>
    </source>
</evidence>
<comment type="similarity">
    <text evidence="1">Belongs to the G-protein coupled receptor 3 family. GABA-B receptor subfamily.</text>
</comment>
<evidence type="ECO:0000256" key="2">
    <source>
        <dbReference type="ARBA" id="ARBA00022475"/>
    </source>
</evidence>
<dbReference type="InterPro" id="IPR002455">
    <property type="entry name" value="GPCR3_GABA-B"/>
</dbReference>
<keyword evidence="4 20" id="KW-0812">Transmembrane</keyword>
<evidence type="ECO:0000259" key="21">
    <source>
        <dbReference type="PROSITE" id="PS50259"/>
    </source>
</evidence>
<dbReference type="GO" id="GO:0007214">
    <property type="term" value="P:gamma-aminobutyric acid signaling pathway"/>
    <property type="evidence" value="ECO:0007669"/>
    <property type="project" value="TreeGrafter"/>
</dbReference>
<evidence type="ECO:0000256" key="5">
    <source>
        <dbReference type="ARBA" id="ARBA00022729"/>
    </source>
</evidence>
<evidence type="ECO:0000256" key="8">
    <source>
        <dbReference type="ARBA" id="ARBA00023040"/>
    </source>
</evidence>